<dbReference type="PANTHER" id="PTHR11439">
    <property type="entry name" value="GAG-POL-RELATED RETROTRANSPOSON"/>
    <property type="match status" value="1"/>
</dbReference>
<dbReference type="AlphaFoldDB" id="A0AAQ3UGW6"/>
<dbReference type="EMBL" id="CP144752">
    <property type="protein sequence ID" value="WVZ88869.1"/>
    <property type="molecule type" value="Genomic_DNA"/>
</dbReference>
<dbReference type="Proteomes" id="UP001341281">
    <property type="component" value="Chromosome 08"/>
</dbReference>
<sequence>MNAMHEELENFERNHVLDLVESPPNYRPIGTKWVFKNEQGEDGMVVRNKARLKEGIDYEETFAPVVRLEAIRILLAFVASKGFKLQQMDVKSAFLNGFIEEEVYVRQPPSLESARFPDRVYKLRKAFYGLKQAPRAWYARLKSFLLKSGFVMGSVDKTLFLLSRGGDTTIVRIYVDDIIIGGSSHALVSSFAEQMSREFEMSLMGELQFFLGLQIKQGLEGTFVHQAKYTRDILKKFNMDGEAVDQKEFRGMIGSLLYLTATRPDIQFVVCLCAHYQLLLGHLTVKRYLKFTPELGLWYSSGSSLSLRGFSDANHAGCRIDRKSTSDKCQLLETSLQASVALSTTKAEYVAAASCCSQLLWMKATLSDFGLRFDRIPLLVDSTSAISVAKNPVLHSRTKHIDVRFYFLRDHYEKGDIDLIHVVSANQLADMFTKSLEYKVEGVDNALIKGEIESQWTGLIALLV</sequence>
<dbReference type="InterPro" id="IPR013103">
    <property type="entry name" value="RVT_2"/>
</dbReference>
<protein>
    <recommendedName>
        <fullName evidence="1">Reverse transcriptase Ty1/copia-type domain-containing protein</fullName>
    </recommendedName>
</protein>
<proteinExistence type="predicted"/>
<dbReference type="SUPFAM" id="SSF56672">
    <property type="entry name" value="DNA/RNA polymerases"/>
    <property type="match status" value="1"/>
</dbReference>
<dbReference type="CDD" id="cd09272">
    <property type="entry name" value="RNase_HI_RT_Ty1"/>
    <property type="match status" value="1"/>
</dbReference>
<evidence type="ECO:0000259" key="1">
    <source>
        <dbReference type="Pfam" id="PF07727"/>
    </source>
</evidence>
<dbReference type="PANTHER" id="PTHR11439:SF486">
    <property type="entry name" value="RLK (RECEPTOR-LIKE KINASE) PROTEIN, PUTATIVE-RELATED"/>
    <property type="match status" value="1"/>
</dbReference>
<gene>
    <name evidence="2" type="ORF">U9M48_035336</name>
</gene>
<feature type="domain" description="Reverse transcriptase Ty1/copia-type" evidence="1">
    <location>
        <begin position="14"/>
        <end position="241"/>
    </location>
</feature>
<evidence type="ECO:0000313" key="3">
    <source>
        <dbReference type="Proteomes" id="UP001341281"/>
    </source>
</evidence>
<dbReference type="Pfam" id="PF07727">
    <property type="entry name" value="RVT_2"/>
    <property type="match status" value="1"/>
</dbReference>
<evidence type="ECO:0000313" key="2">
    <source>
        <dbReference type="EMBL" id="WVZ88869.1"/>
    </source>
</evidence>
<accession>A0AAQ3UGW6</accession>
<reference evidence="2 3" key="1">
    <citation type="submission" date="2024-02" db="EMBL/GenBank/DDBJ databases">
        <title>High-quality chromosome-scale genome assembly of Pensacola bahiagrass (Paspalum notatum Flugge var. saurae).</title>
        <authorList>
            <person name="Vega J.M."/>
            <person name="Podio M."/>
            <person name="Orjuela J."/>
            <person name="Siena L.A."/>
            <person name="Pessino S.C."/>
            <person name="Combes M.C."/>
            <person name="Mariac C."/>
            <person name="Albertini E."/>
            <person name="Pupilli F."/>
            <person name="Ortiz J.P.A."/>
            <person name="Leblanc O."/>
        </authorList>
    </citation>
    <scope>NUCLEOTIDE SEQUENCE [LARGE SCALE GENOMIC DNA]</scope>
    <source>
        <strain evidence="2">R1</strain>
        <tissue evidence="2">Leaf</tissue>
    </source>
</reference>
<organism evidence="2 3">
    <name type="scientific">Paspalum notatum var. saurae</name>
    <dbReference type="NCBI Taxonomy" id="547442"/>
    <lineage>
        <taxon>Eukaryota</taxon>
        <taxon>Viridiplantae</taxon>
        <taxon>Streptophyta</taxon>
        <taxon>Embryophyta</taxon>
        <taxon>Tracheophyta</taxon>
        <taxon>Spermatophyta</taxon>
        <taxon>Magnoliopsida</taxon>
        <taxon>Liliopsida</taxon>
        <taxon>Poales</taxon>
        <taxon>Poaceae</taxon>
        <taxon>PACMAD clade</taxon>
        <taxon>Panicoideae</taxon>
        <taxon>Andropogonodae</taxon>
        <taxon>Paspaleae</taxon>
        <taxon>Paspalinae</taxon>
        <taxon>Paspalum</taxon>
    </lineage>
</organism>
<dbReference type="InterPro" id="IPR043502">
    <property type="entry name" value="DNA/RNA_pol_sf"/>
</dbReference>
<name>A0AAQ3UGW6_PASNO</name>
<keyword evidence="3" id="KW-1185">Reference proteome</keyword>